<dbReference type="GO" id="GO:0051213">
    <property type="term" value="F:dioxygenase activity"/>
    <property type="evidence" value="ECO:0007669"/>
    <property type="project" value="UniProtKB-KW"/>
</dbReference>
<evidence type="ECO:0000313" key="5">
    <source>
        <dbReference type="Proteomes" id="UP000584867"/>
    </source>
</evidence>
<dbReference type="GO" id="GO:0046491">
    <property type="term" value="P:L-methylmalonyl-CoA metabolic process"/>
    <property type="evidence" value="ECO:0007669"/>
    <property type="project" value="TreeGrafter"/>
</dbReference>
<feature type="domain" description="VOC" evidence="3">
    <location>
        <begin position="42"/>
        <end position="155"/>
    </location>
</feature>
<dbReference type="Gene3D" id="3.10.180.10">
    <property type="entry name" value="2,3-Dihydroxybiphenyl 1,2-Dioxygenase, domain 1"/>
    <property type="match status" value="2"/>
</dbReference>
<dbReference type="GO" id="GO:0016829">
    <property type="term" value="F:lyase activity"/>
    <property type="evidence" value="ECO:0007669"/>
    <property type="project" value="UniProtKB-KW"/>
</dbReference>
<dbReference type="Pfam" id="PF00903">
    <property type="entry name" value="Glyoxalase"/>
    <property type="match status" value="2"/>
</dbReference>
<reference evidence="4 5" key="1">
    <citation type="submission" date="2020-08" db="EMBL/GenBank/DDBJ databases">
        <title>Genomic Encyclopedia of Type Strains, Phase IV (KMG-V): Genome sequencing to study the core and pangenomes of soil and plant-associated prokaryotes.</title>
        <authorList>
            <person name="Whitman W."/>
        </authorList>
    </citation>
    <scope>NUCLEOTIDE SEQUENCE [LARGE SCALE GENOMIC DNA]</scope>
    <source>
        <strain evidence="4 5">X5P3</strain>
    </source>
</reference>
<comment type="caution">
    <text evidence="4">The sequence shown here is derived from an EMBL/GenBank/DDBJ whole genome shotgun (WGS) entry which is preliminary data.</text>
</comment>
<feature type="signal peptide" evidence="2">
    <location>
        <begin position="1"/>
        <end position="34"/>
    </location>
</feature>
<keyword evidence="4" id="KW-0560">Oxidoreductase</keyword>
<dbReference type="PANTHER" id="PTHR43048:SF3">
    <property type="entry name" value="METHYLMALONYL-COA EPIMERASE, MITOCHONDRIAL"/>
    <property type="match status" value="1"/>
</dbReference>
<dbReference type="PROSITE" id="PS51819">
    <property type="entry name" value="VOC"/>
    <property type="match status" value="2"/>
</dbReference>
<keyword evidence="2" id="KW-0732">Signal</keyword>
<dbReference type="InterPro" id="IPR051785">
    <property type="entry name" value="MMCE/EMCE_epimerase"/>
</dbReference>
<evidence type="ECO:0000256" key="1">
    <source>
        <dbReference type="ARBA" id="ARBA00022723"/>
    </source>
</evidence>
<evidence type="ECO:0000256" key="2">
    <source>
        <dbReference type="SAM" id="SignalP"/>
    </source>
</evidence>
<dbReference type="Proteomes" id="UP000584867">
    <property type="component" value="Unassembled WGS sequence"/>
</dbReference>
<dbReference type="CDD" id="cd06587">
    <property type="entry name" value="VOC"/>
    <property type="match status" value="2"/>
</dbReference>
<feature type="domain" description="VOC" evidence="3">
    <location>
        <begin position="174"/>
        <end position="299"/>
    </location>
</feature>
<name>A0A7W7ZKY8_9BACT</name>
<gene>
    <name evidence="4" type="ORF">HDF15_000179</name>
</gene>
<feature type="chain" id="PRO_5030853518" evidence="2">
    <location>
        <begin position="35"/>
        <end position="321"/>
    </location>
</feature>
<dbReference type="InterPro" id="IPR029068">
    <property type="entry name" value="Glyas_Bleomycin-R_OHBP_Dase"/>
</dbReference>
<dbReference type="InterPro" id="IPR004360">
    <property type="entry name" value="Glyas_Fos-R_dOase_dom"/>
</dbReference>
<dbReference type="InterPro" id="IPR037523">
    <property type="entry name" value="VOC_core"/>
</dbReference>
<keyword evidence="4" id="KW-0223">Dioxygenase</keyword>
<dbReference type="PANTHER" id="PTHR43048">
    <property type="entry name" value="METHYLMALONYL-COA EPIMERASE"/>
    <property type="match status" value="1"/>
</dbReference>
<dbReference type="AlphaFoldDB" id="A0A7W7ZKY8"/>
<sequence>MIKVKMRAVRKTYWRSVGSLLAVFPLLLGGAAFAQQTPAITGISHVTFYAEDIPHSRQFYADLLGWQPVPATGSEPGLRFYANHAQYVELAPPPVPGQAHRLDLVAFATNDAEGLRRLLARKGEEVPLSVTVGRDGSRSFRVHDPEGNLVEFTQQGRRVLSPSPAALARRLSTHIMHAGYVVHDRAALDRFYKDELGFHLYWQGGAKAGDVDWVMMQVPNGTDWIEYMLNLPANPPHAQLGNADHIAPGVVSVAELQKRLEQRGWKPAAGKNPQVLGVDGKLQLDLIDPDDTRIEFMEFAPVKAPCCSPYTGKQPAPSDAW</sequence>
<dbReference type="GO" id="GO:0046872">
    <property type="term" value="F:metal ion binding"/>
    <property type="evidence" value="ECO:0007669"/>
    <property type="project" value="UniProtKB-KW"/>
</dbReference>
<dbReference type="EMBL" id="JACHIO010000001">
    <property type="protein sequence ID" value="MBB5061854.1"/>
    <property type="molecule type" value="Genomic_DNA"/>
</dbReference>
<dbReference type="SUPFAM" id="SSF54593">
    <property type="entry name" value="Glyoxalase/Bleomycin resistance protein/Dihydroxybiphenyl dioxygenase"/>
    <property type="match status" value="2"/>
</dbReference>
<protein>
    <submittedName>
        <fullName evidence="4">Catechol 2,3-dioxygenase-like lactoylglutathione lyase family enzyme</fullName>
    </submittedName>
</protein>
<keyword evidence="4" id="KW-0456">Lyase</keyword>
<dbReference type="GO" id="GO:0004493">
    <property type="term" value="F:methylmalonyl-CoA epimerase activity"/>
    <property type="evidence" value="ECO:0007669"/>
    <property type="project" value="TreeGrafter"/>
</dbReference>
<proteinExistence type="predicted"/>
<organism evidence="4 5">
    <name type="scientific">Granulicella mallensis</name>
    <dbReference type="NCBI Taxonomy" id="940614"/>
    <lineage>
        <taxon>Bacteria</taxon>
        <taxon>Pseudomonadati</taxon>
        <taxon>Acidobacteriota</taxon>
        <taxon>Terriglobia</taxon>
        <taxon>Terriglobales</taxon>
        <taxon>Acidobacteriaceae</taxon>
        <taxon>Granulicella</taxon>
    </lineage>
</organism>
<accession>A0A7W7ZKY8</accession>
<evidence type="ECO:0000313" key="4">
    <source>
        <dbReference type="EMBL" id="MBB5061854.1"/>
    </source>
</evidence>
<dbReference type="RefSeq" id="WP_184252392.1">
    <property type="nucleotide sequence ID" value="NZ_JACHIO010000001.1"/>
</dbReference>
<keyword evidence="1" id="KW-0479">Metal-binding</keyword>
<evidence type="ECO:0000259" key="3">
    <source>
        <dbReference type="PROSITE" id="PS51819"/>
    </source>
</evidence>